<evidence type="ECO:0000259" key="2">
    <source>
        <dbReference type="PROSITE" id="PS51186"/>
    </source>
</evidence>
<name>A0AAW1V8P7_9CUCU</name>
<dbReference type="InterPro" id="IPR000182">
    <property type="entry name" value="GNAT_dom"/>
</dbReference>
<dbReference type="SUPFAM" id="SSF55729">
    <property type="entry name" value="Acyl-CoA N-acyltransferases (Nat)"/>
    <property type="match status" value="1"/>
</dbReference>
<evidence type="ECO:0000313" key="3">
    <source>
        <dbReference type="EMBL" id="KAK9891085.1"/>
    </source>
</evidence>
<dbReference type="CDD" id="cd04301">
    <property type="entry name" value="NAT_SF"/>
    <property type="match status" value="1"/>
</dbReference>
<dbReference type="InterPro" id="IPR002219">
    <property type="entry name" value="PKC_DAG/PE"/>
</dbReference>
<comment type="caution">
    <text evidence="3">The sequence shown here is derived from an EMBL/GenBank/DDBJ whole genome shotgun (WGS) entry which is preliminary data.</text>
</comment>
<dbReference type="Proteomes" id="UP001431783">
    <property type="component" value="Unassembled WGS sequence"/>
</dbReference>
<reference evidence="3 4" key="1">
    <citation type="submission" date="2023-03" db="EMBL/GenBank/DDBJ databases">
        <title>Genome insight into feeding habits of ladybird beetles.</title>
        <authorList>
            <person name="Li H.-S."/>
            <person name="Huang Y.-H."/>
            <person name="Pang H."/>
        </authorList>
    </citation>
    <scope>NUCLEOTIDE SEQUENCE [LARGE SCALE GENOMIC DNA]</scope>
    <source>
        <strain evidence="3">SYSU_2023b</strain>
        <tissue evidence="3">Whole body</tissue>
    </source>
</reference>
<accession>A0AAW1V8P7</accession>
<dbReference type="Pfam" id="PF00583">
    <property type="entry name" value="Acetyltransf_1"/>
    <property type="match status" value="1"/>
</dbReference>
<organism evidence="3 4">
    <name type="scientific">Henosepilachna vigintioctopunctata</name>
    <dbReference type="NCBI Taxonomy" id="420089"/>
    <lineage>
        <taxon>Eukaryota</taxon>
        <taxon>Metazoa</taxon>
        <taxon>Ecdysozoa</taxon>
        <taxon>Arthropoda</taxon>
        <taxon>Hexapoda</taxon>
        <taxon>Insecta</taxon>
        <taxon>Pterygota</taxon>
        <taxon>Neoptera</taxon>
        <taxon>Endopterygota</taxon>
        <taxon>Coleoptera</taxon>
        <taxon>Polyphaga</taxon>
        <taxon>Cucujiformia</taxon>
        <taxon>Coccinelloidea</taxon>
        <taxon>Coccinellidae</taxon>
        <taxon>Epilachninae</taxon>
        <taxon>Epilachnini</taxon>
        <taxon>Henosepilachna</taxon>
    </lineage>
</organism>
<dbReference type="PROSITE" id="PS51186">
    <property type="entry name" value="GNAT"/>
    <property type="match status" value="1"/>
</dbReference>
<protein>
    <recommendedName>
        <fullName evidence="5">Cysteine-rich protein 2-binding protein</fullName>
    </recommendedName>
</protein>
<dbReference type="EMBL" id="JARQZJ010000127">
    <property type="protein sequence ID" value="KAK9891085.1"/>
    <property type="molecule type" value="Genomic_DNA"/>
</dbReference>
<dbReference type="FunFam" id="3.40.630.30:FF:000013">
    <property type="entry name" value="cysteine-rich protein 2-binding protein-like"/>
    <property type="match status" value="1"/>
</dbReference>
<gene>
    <name evidence="3" type="ORF">WA026_013408</name>
</gene>
<sequence length="537" mass="62433">MENCKYCNSKLEDCIEEGLKCNLCLNNVHIKCLKRGAVPGGFNGDVFYTYTCQECSESKSEVFVRDKLSWLQVIVLVLYHLNTKSSGLARKGFFHWRFHIATFINKNWDILFTKYVKKKKSWTGTVAGTLSHFSTYFFLSGTSVFKEQAWWTLKYPKMSPYLITKIYNSLMTEKSKLKADKQIISDIEIFNKILKNSVINLEMLKPVLLPEADVSANSTEISCDVINILPSTSQIRKNSEEKEKDCNKRKSLLPSFDNKKFLKLSKSSESLADEFTVKCLTQSNTRGEKYLENILKHNRCQEKKEKIRLLDPYCHFNTSLSNISRMKGVSMKQKLLVGLREQFILSPYTGSQLEPYIWRDEESFPLWLKLMVEIQLTVNEKTPNYELPPRGPLVFVRVKPEHIPCINSLCNQFFWPGIDLTESLQYPDFSCVVLYKKLIVAFAFLVPNVSHTESYLSFIFTRPGWRNIGIAKFMLYHLIQINLGKDIILHVSTNNPALMLYQMFGFKIEKVVLGFYDKYYRDDVKECKNAFVCRLER</sequence>
<evidence type="ECO:0000259" key="1">
    <source>
        <dbReference type="PROSITE" id="PS50081"/>
    </source>
</evidence>
<dbReference type="CDD" id="cd00029">
    <property type="entry name" value="C1"/>
    <property type="match status" value="1"/>
</dbReference>
<proteinExistence type="predicted"/>
<evidence type="ECO:0000313" key="4">
    <source>
        <dbReference type="Proteomes" id="UP001431783"/>
    </source>
</evidence>
<feature type="domain" description="N-acetyltransferase" evidence="2">
    <location>
        <begin position="393"/>
        <end position="537"/>
    </location>
</feature>
<dbReference type="PANTHER" id="PTHR20916:SF26">
    <property type="entry name" value="CYSTEINE-RICH PROTEIN 2-BINDING PROTEIN"/>
    <property type="match status" value="1"/>
</dbReference>
<dbReference type="PROSITE" id="PS50081">
    <property type="entry name" value="ZF_DAG_PE_2"/>
    <property type="match status" value="1"/>
</dbReference>
<dbReference type="Gene3D" id="3.40.630.30">
    <property type="match status" value="1"/>
</dbReference>
<feature type="domain" description="Phorbol-ester/DAG-type" evidence="1">
    <location>
        <begin position="1"/>
        <end position="40"/>
    </location>
</feature>
<evidence type="ECO:0008006" key="5">
    <source>
        <dbReference type="Google" id="ProtNLM"/>
    </source>
</evidence>
<dbReference type="GO" id="GO:0004402">
    <property type="term" value="F:histone acetyltransferase activity"/>
    <property type="evidence" value="ECO:0007669"/>
    <property type="project" value="TreeGrafter"/>
</dbReference>
<dbReference type="PANTHER" id="PTHR20916">
    <property type="entry name" value="CYSTEINE AND GLYCINE-RICH PROTEIN 2 BINDING PROTEIN"/>
    <property type="match status" value="1"/>
</dbReference>
<keyword evidence="4" id="KW-1185">Reference proteome</keyword>
<dbReference type="Gene3D" id="3.90.980.20">
    <property type="match status" value="1"/>
</dbReference>
<dbReference type="AlphaFoldDB" id="A0AAW1V8P7"/>
<dbReference type="InterPro" id="IPR016181">
    <property type="entry name" value="Acyl_CoA_acyltransferase"/>
</dbReference>